<dbReference type="PANTHER" id="PTHR43875:SF15">
    <property type="entry name" value="TREHALOSE IMPORT ATP-BINDING PROTEIN SUGC"/>
    <property type="match status" value="1"/>
</dbReference>
<dbReference type="SUPFAM" id="SSF50331">
    <property type="entry name" value="MOP-like"/>
    <property type="match status" value="1"/>
</dbReference>
<dbReference type="SMART" id="SM00382">
    <property type="entry name" value="AAA"/>
    <property type="match status" value="1"/>
</dbReference>
<dbReference type="GO" id="GO:0016887">
    <property type="term" value="F:ATP hydrolysis activity"/>
    <property type="evidence" value="ECO:0007669"/>
    <property type="project" value="InterPro"/>
</dbReference>
<accession>A0NK62</accession>
<dbReference type="Proteomes" id="UP000003346">
    <property type="component" value="Unassembled WGS sequence"/>
</dbReference>
<evidence type="ECO:0000259" key="7">
    <source>
        <dbReference type="PROSITE" id="PS50893"/>
    </source>
</evidence>
<sequence>MVNSFKLKEESEIMPNIVVSHLTKKYPKAVKETLSDLNFTIANGEFWAIIGPSGCGKSTFLRMLAGLEPISGGTISVDNKVINKLPPQQRKMAMVFQDYALYPHMNVYGNMAFNLKMKKKTKKEIETKIKKAANALGLNDLLNRKPAELSGGQRQRVALGRAMVRDPDFFLMDEPLSNLDAKLRVDMRSLIIKLHHQLKTTTIYVTHDQAEAMTMADRILLLNGGGIQQVGTPFELYNAPVNLFVAQFIGSPSMNILKGKLDSGKFSINQSDLDLSHILPDKLKNYQGSILIGFRPESIKNIQVEKETKNKKISNNLNLQGKLNFIEYLGGHSLLSLDMFGQTIIIQTEKNFSRNNDKNFQISIPNNKLFYFDPKSGKNLSLMEEK</sequence>
<dbReference type="InterPro" id="IPR047641">
    <property type="entry name" value="ABC_transpr_MalK/UgpC-like"/>
</dbReference>
<dbReference type="Pfam" id="PF00005">
    <property type="entry name" value="ABC_tran"/>
    <property type="match status" value="1"/>
</dbReference>
<evidence type="ECO:0000256" key="6">
    <source>
        <dbReference type="ARBA" id="ARBA00023136"/>
    </source>
</evidence>
<keyword evidence="2" id="KW-1003">Cell membrane</keyword>
<protein>
    <submittedName>
        <fullName evidence="8">Multiple sugar ABC transporter ATP-binding protein</fullName>
    </submittedName>
</protein>
<dbReference type="HOGENOM" id="CLU_000604_1_1_9"/>
<keyword evidence="6" id="KW-0472">Membrane</keyword>
<feature type="domain" description="ABC transporter" evidence="7">
    <location>
        <begin position="17"/>
        <end position="249"/>
    </location>
</feature>
<comment type="caution">
    <text evidence="8">The sequence shown here is derived from an EMBL/GenBank/DDBJ whole genome shotgun (WGS) entry which is preliminary data.</text>
</comment>
<dbReference type="Gene3D" id="3.40.50.300">
    <property type="entry name" value="P-loop containing nucleotide triphosphate hydrolases"/>
    <property type="match status" value="1"/>
</dbReference>
<keyword evidence="5" id="KW-1278">Translocase</keyword>
<gene>
    <name evidence="8" type="primary">msmK2</name>
    <name evidence="8" type="ORF">OENOO_62010</name>
</gene>
<keyword evidence="4 8" id="KW-0067">ATP-binding</keyword>
<dbReference type="InterPro" id="IPR008995">
    <property type="entry name" value="Mo/tungstate-bd_C_term_dom"/>
</dbReference>
<dbReference type="FunFam" id="3.40.50.300:FF:000042">
    <property type="entry name" value="Maltose/maltodextrin ABC transporter, ATP-binding protein"/>
    <property type="match status" value="1"/>
</dbReference>
<evidence type="ECO:0000313" key="9">
    <source>
        <dbReference type="Proteomes" id="UP000003346"/>
    </source>
</evidence>
<evidence type="ECO:0000256" key="3">
    <source>
        <dbReference type="ARBA" id="ARBA00022741"/>
    </source>
</evidence>
<dbReference type="PROSITE" id="PS00211">
    <property type="entry name" value="ABC_TRANSPORTER_1"/>
    <property type="match status" value="1"/>
</dbReference>
<proteinExistence type="predicted"/>
<keyword evidence="3" id="KW-0547">Nucleotide-binding</keyword>
<dbReference type="GO" id="GO:0140359">
    <property type="term" value="F:ABC-type transporter activity"/>
    <property type="evidence" value="ECO:0007669"/>
    <property type="project" value="InterPro"/>
</dbReference>
<name>A0NK62_OENOE</name>
<dbReference type="InterPro" id="IPR012340">
    <property type="entry name" value="NA-bd_OB-fold"/>
</dbReference>
<dbReference type="InterPro" id="IPR017871">
    <property type="entry name" value="ABC_transporter-like_CS"/>
</dbReference>
<evidence type="ECO:0000256" key="1">
    <source>
        <dbReference type="ARBA" id="ARBA00022448"/>
    </source>
</evidence>
<dbReference type="Gene3D" id="2.40.50.100">
    <property type="match status" value="1"/>
</dbReference>
<dbReference type="GO" id="GO:0055052">
    <property type="term" value="C:ATP-binding cassette (ABC) transporter complex, substrate-binding subunit-containing"/>
    <property type="evidence" value="ECO:0007669"/>
    <property type="project" value="TreeGrafter"/>
</dbReference>
<dbReference type="InterPro" id="IPR003439">
    <property type="entry name" value="ABC_transporter-like_ATP-bd"/>
</dbReference>
<evidence type="ECO:0000256" key="2">
    <source>
        <dbReference type="ARBA" id="ARBA00022475"/>
    </source>
</evidence>
<dbReference type="InterPro" id="IPR003593">
    <property type="entry name" value="AAA+_ATPase"/>
</dbReference>
<dbReference type="InterPro" id="IPR027417">
    <property type="entry name" value="P-loop_NTPase"/>
</dbReference>
<dbReference type="InterPro" id="IPR040582">
    <property type="entry name" value="OB_MalK-like"/>
</dbReference>
<evidence type="ECO:0000256" key="5">
    <source>
        <dbReference type="ARBA" id="ARBA00022967"/>
    </source>
</evidence>
<dbReference type="Pfam" id="PF17912">
    <property type="entry name" value="OB_MalK"/>
    <property type="match status" value="1"/>
</dbReference>
<dbReference type="Gene3D" id="2.40.50.140">
    <property type="entry name" value="Nucleic acid-binding proteins"/>
    <property type="match status" value="1"/>
</dbReference>
<evidence type="ECO:0000313" key="8">
    <source>
        <dbReference type="EMBL" id="EAV39066.1"/>
    </source>
</evidence>
<dbReference type="SUPFAM" id="SSF52540">
    <property type="entry name" value="P-loop containing nucleoside triphosphate hydrolases"/>
    <property type="match status" value="1"/>
</dbReference>
<dbReference type="PANTHER" id="PTHR43875">
    <property type="entry name" value="MALTODEXTRIN IMPORT ATP-BINDING PROTEIN MSMX"/>
    <property type="match status" value="1"/>
</dbReference>
<dbReference type="PROSITE" id="PS50893">
    <property type="entry name" value="ABC_TRANSPORTER_2"/>
    <property type="match status" value="1"/>
</dbReference>
<evidence type="ECO:0000256" key="4">
    <source>
        <dbReference type="ARBA" id="ARBA00022840"/>
    </source>
</evidence>
<reference evidence="8 9" key="1">
    <citation type="submission" date="2006-11" db="EMBL/GenBank/DDBJ databases">
        <authorList>
            <consortium name="Laboratoire de Microbiologie (Universite Bourgogne)"/>
            <consortium name="GENOME Express"/>
            <consortium name="UMR Oenologie Ampelologie (Universite Bordeaux 2)"/>
            <person name="Guzzo J."/>
        </authorList>
    </citation>
    <scope>NUCLEOTIDE SEQUENCE [LARGE SCALE GENOMIC DNA]</scope>
    <source>
        <strain evidence="8 9">ATCC BAA-1163</strain>
    </source>
</reference>
<dbReference type="GO" id="GO:0005524">
    <property type="term" value="F:ATP binding"/>
    <property type="evidence" value="ECO:0007669"/>
    <property type="project" value="UniProtKB-KW"/>
</dbReference>
<keyword evidence="1" id="KW-0813">Transport</keyword>
<dbReference type="EMBL" id="AAUV01000057">
    <property type="protein sequence ID" value="EAV39066.1"/>
    <property type="molecule type" value="Genomic_DNA"/>
</dbReference>
<dbReference type="AlphaFoldDB" id="A0NK62"/>
<organism evidence="8 9">
    <name type="scientific">Oenococcus oeni ATCC BAA-1163</name>
    <dbReference type="NCBI Taxonomy" id="379360"/>
    <lineage>
        <taxon>Bacteria</taxon>
        <taxon>Bacillati</taxon>
        <taxon>Bacillota</taxon>
        <taxon>Bacilli</taxon>
        <taxon>Lactobacillales</taxon>
        <taxon>Lactobacillaceae</taxon>
        <taxon>Oenococcus</taxon>
    </lineage>
</organism>
<dbReference type="GO" id="GO:0008643">
    <property type="term" value="P:carbohydrate transport"/>
    <property type="evidence" value="ECO:0007669"/>
    <property type="project" value="InterPro"/>
</dbReference>
<dbReference type="InterPro" id="IPR015855">
    <property type="entry name" value="ABC_transpr_MalK-like"/>
</dbReference>
<dbReference type="CDD" id="cd03301">
    <property type="entry name" value="ABC_MalK_N"/>
    <property type="match status" value="1"/>
</dbReference>